<protein>
    <recommendedName>
        <fullName evidence="2">uroporphyrinogen-III C-methyltransferase</fullName>
        <ecNumber evidence="2">2.1.1.107</ecNumber>
    </recommendedName>
</protein>
<evidence type="ECO:0000256" key="8">
    <source>
        <dbReference type="SAM" id="MobiDB-lite"/>
    </source>
</evidence>
<keyword evidence="4 10" id="KW-0808">Transferase</keyword>
<gene>
    <name evidence="10" type="primary">cobA</name>
    <name evidence="10" type="ORF">H0A68_13210</name>
</gene>
<evidence type="ECO:0000256" key="3">
    <source>
        <dbReference type="ARBA" id="ARBA00022603"/>
    </source>
</evidence>
<keyword evidence="5" id="KW-0949">S-adenosyl-L-methionine</keyword>
<evidence type="ECO:0000313" key="11">
    <source>
        <dbReference type="Proteomes" id="UP000580517"/>
    </source>
</evidence>
<evidence type="ECO:0000313" key="10">
    <source>
        <dbReference type="EMBL" id="NYT37838.1"/>
    </source>
</evidence>
<dbReference type="PANTHER" id="PTHR45790:SF3">
    <property type="entry name" value="S-ADENOSYL-L-METHIONINE-DEPENDENT UROPORPHYRINOGEN III METHYLTRANSFERASE, CHLOROPLASTIC"/>
    <property type="match status" value="1"/>
</dbReference>
<dbReference type="EC" id="2.1.1.107" evidence="2"/>
<sequence>MTPPSSHPLPLPRRKPASGRSGTAHETAAAPPPAQGRVWLVGAGPGDPELLTLKALRVLRQCDVWLVDDLVGPGILELAAPGTRILRVGKRGGCTSTPQAFILRLMARHARQGRMVARVKGGDPFIFGRGGEESAWLAERGIRVDSVSGVTAGLAAGSALGIPLTHREVSRGVIFVTARTADDSHPAWEALARSGLTVVCYMGMGKAAPLVQALLQAGFAPDLPVAVAERVSCSDQRALVTRLRDLPRDIALRGLRSPAVIILGEAVAHRCAVEDRIDAITLIEYSMPGPCAGAPGASFHETLSLVHERP</sequence>
<dbReference type="Proteomes" id="UP000580517">
    <property type="component" value="Unassembled WGS sequence"/>
</dbReference>
<name>A0A853FDN5_9BURK</name>
<reference evidence="10 11" key="1">
    <citation type="submission" date="2020-07" db="EMBL/GenBank/DDBJ databases">
        <title>Taxonomic revisions and descriptions of new bacterial species based on genomic comparisons in the high-G+C-content subgroup of the family Alcaligenaceae.</title>
        <authorList>
            <person name="Szabo A."/>
            <person name="Felfoldi T."/>
        </authorList>
    </citation>
    <scope>NUCLEOTIDE SEQUENCE [LARGE SCALE GENOMIC DNA]</scope>
    <source>
        <strain evidence="10 11">DSM 25264</strain>
    </source>
</reference>
<comment type="caution">
    <text evidence="10">The sequence shown here is derived from an EMBL/GenBank/DDBJ whole genome shotgun (WGS) entry which is preliminary data.</text>
</comment>
<dbReference type="AlphaFoldDB" id="A0A853FDN5"/>
<dbReference type="PANTHER" id="PTHR45790">
    <property type="entry name" value="SIROHEME SYNTHASE-RELATED"/>
    <property type="match status" value="1"/>
</dbReference>
<dbReference type="RefSeq" id="WP_129969796.1">
    <property type="nucleotide sequence ID" value="NZ_JACCEW010000004.1"/>
</dbReference>
<dbReference type="GO" id="GO:0019354">
    <property type="term" value="P:siroheme biosynthetic process"/>
    <property type="evidence" value="ECO:0007669"/>
    <property type="project" value="UniProtKB-UniPathway"/>
</dbReference>
<dbReference type="InterPro" id="IPR000878">
    <property type="entry name" value="4pyrrol_Mease"/>
</dbReference>
<evidence type="ECO:0000256" key="6">
    <source>
        <dbReference type="ARBA" id="ARBA00023244"/>
    </source>
</evidence>
<dbReference type="SUPFAM" id="SSF53790">
    <property type="entry name" value="Tetrapyrrole methylase"/>
    <property type="match status" value="1"/>
</dbReference>
<evidence type="ECO:0000256" key="5">
    <source>
        <dbReference type="ARBA" id="ARBA00022691"/>
    </source>
</evidence>
<proteinExistence type="inferred from homology"/>
<keyword evidence="3 10" id="KW-0489">Methyltransferase</keyword>
<evidence type="ECO:0000256" key="1">
    <source>
        <dbReference type="ARBA" id="ARBA00005879"/>
    </source>
</evidence>
<comment type="similarity">
    <text evidence="1">Belongs to the precorrin methyltransferase family.</text>
</comment>
<keyword evidence="6" id="KW-0627">Porphyrin biosynthesis</keyword>
<dbReference type="InterPro" id="IPR006366">
    <property type="entry name" value="CobA/CysG_C"/>
</dbReference>
<dbReference type="GO" id="GO:0004851">
    <property type="term" value="F:uroporphyrin-III C-methyltransferase activity"/>
    <property type="evidence" value="ECO:0007669"/>
    <property type="project" value="UniProtKB-EC"/>
</dbReference>
<dbReference type="InterPro" id="IPR050161">
    <property type="entry name" value="Siro_Cobalamin_biosynth"/>
</dbReference>
<comment type="pathway">
    <text evidence="7">Porphyrin-containing compound metabolism; siroheme biosynthesis; precorrin-2 from uroporphyrinogen III: step 1/1.</text>
</comment>
<evidence type="ECO:0000259" key="9">
    <source>
        <dbReference type="Pfam" id="PF00590"/>
    </source>
</evidence>
<dbReference type="OrthoDB" id="9815856at2"/>
<dbReference type="GO" id="GO:0032259">
    <property type="term" value="P:methylation"/>
    <property type="evidence" value="ECO:0007669"/>
    <property type="project" value="UniProtKB-KW"/>
</dbReference>
<feature type="domain" description="Tetrapyrrole methylase" evidence="9">
    <location>
        <begin position="37"/>
        <end position="246"/>
    </location>
</feature>
<evidence type="ECO:0000256" key="7">
    <source>
        <dbReference type="ARBA" id="ARBA00025705"/>
    </source>
</evidence>
<dbReference type="EMBL" id="JACCEW010000004">
    <property type="protein sequence ID" value="NYT37838.1"/>
    <property type="molecule type" value="Genomic_DNA"/>
</dbReference>
<dbReference type="Gene3D" id="3.30.950.10">
    <property type="entry name" value="Methyltransferase, Cobalt-precorrin-4 Transmethylase, Domain 2"/>
    <property type="match status" value="1"/>
</dbReference>
<evidence type="ECO:0000256" key="4">
    <source>
        <dbReference type="ARBA" id="ARBA00022679"/>
    </source>
</evidence>
<dbReference type="InterPro" id="IPR035996">
    <property type="entry name" value="4pyrrol_Methylase_sf"/>
</dbReference>
<dbReference type="InterPro" id="IPR003043">
    <property type="entry name" value="Uropor_MeTrfase_CS"/>
</dbReference>
<dbReference type="InterPro" id="IPR014777">
    <property type="entry name" value="4pyrrole_Mease_sub1"/>
</dbReference>
<keyword evidence="11" id="KW-1185">Reference proteome</keyword>
<dbReference type="PROSITE" id="PS00839">
    <property type="entry name" value="SUMT_1"/>
    <property type="match status" value="1"/>
</dbReference>
<dbReference type="Gene3D" id="3.40.1010.10">
    <property type="entry name" value="Cobalt-precorrin-4 Transmethylase, Domain 1"/>
    <property type="match status" value="1"/>
</dbReference>
<dbReference type="InterPro" id="IPR014776">
    <property type="entry name" value="4pyrrole_Mease_sub2"/>
</dbReference>
<dbReference type="NCBIfam" id="TIGR01469">
    <property type="entry name" value="cobA_cysG_Cterm"/>
    <property type="match status" value="1"/>
</dbReference>
<dbReference type="CDD" id="cd11642">
    <property type="entry name" value="SUMT"/>
    <property type="match status" value="1"/>
</dbReference>
<dbReference type="UniPathway" id="UPA00262">
    <property type="reaction ID" value="UER00211"/>
</dbReference>
<evidence type="ECO:0000256" key="2">
    <source>
        <dbReference type="ARBA" id="ARBA00012162"/>
    </source>
</evidence>
<accession>A0A853FDN5</accession>
<feature type="region of interest" description="Disordered" evidence="8">
    <location>
        <begin position="1"/>
        <end position="35"/>
    </location>
</feature>
<organism evidence="10 11">
    <name type="scientific">Allopusillimonas soli</name>
    <dbReference type="NCBI Taxonomy" id="659016"/>
    <lineage>
        <taxon>Bacteria</taxon>
        <taxon>Pseudomonadati</taxon>
        <taxon>Pseudomonadota</taxon>
        <taxon>Betaproteobacteria</taxon>
        <taxon>Burkholderiales</taxon>
        <taxon>Alcaligenaceae</taxon>
        <taxon>Allopusillimonas</taxon>
    </lineage>
</organism>
<feature type="compositionally biased region" description="Pro residues" evidence="8">
    <location>
        <begin position="1"/>
        <end position="11"/>
    </location>
</feature>
<dbReference type="NCBIfam" id="NF004790">
    <property type="entry name" value="PRK06136.1"/>
    <property type="match status" value="1"/>
</dbReference>
<dbReference type="Pfam" id="PF00590">
    <property type="entry name" value="TP_methylase"/>
    <property type="match status" value="1"/>
</dbReference>
<dbReference type="FunFam" id="3.40.1010.10:FF:000001">
    <property type="entry name" value="Siroheme synthase"/>
    <property type="match status" value="1"/>
</dbReference>